<gene>
    <name evidence="1" type="ORF">ACFPIH_03215</name>
</gene>
<dbReference type="Proteomes" id="UP001595839">
    <property type="component" value="Unassembled WGS sequence"/>
</dbReference>
<reference evidence="2" key="1">
    <citation type="journal article" date="2019" name="Int. J. Syst. Evol. Microbiol.">
        <title>The Global Catalogue of Microorganisms (GCM) 10K type strain sequencing project: providing services to taxonomists for standard genome sequencing and annotation.</title>
        <authorList>
            <consortium name="The Broad Institute Genomics Platform"/>
            <consortium name="The Broad Institute Genome Sequencing Center for Infectious Disease"/>
            <person name="Wu L."/>
            <person name="Ma J."/>
        </authorList>
    </citation>
    <scope>NUCLEOTIDE SEQUENCE [LARGE SCALE GENOMIC DNA]</scope>
    <source>
        <strain evidence="2">CGMCC 4.7177</strain>
    </source>
</reference>
<sequence length="692" mass="74027">MTVPIPVEFAGTSVGNGVFDPALRLITQISLAGTSVGNGSCVLTQSDVPGAFADIAVVPYGPSVYPDPAFTHVTSGVYRPGGTGDTVGQWKRLSLSLTVPNSEYVPGPMGRIYGIFDQARLGVTSSNMAVNETQQLAYVQFEKTPPGSDLDTNQFGSNLFTLEQASYEGRMLYEPVGGAGETSYMTFSRTTERASCGAFSGKFVYQSPPPTNSYTAVQNFGTYPNLLARRQTYADVKYRAFTTDDALPGTTPSTDVGGTPVAAPATLTLRPLQAAFVRVEPGVTYQAQISAAAEVAGQQFQCAILRYDASFNLIGTYAAGSAVTTAGGFKWQQASAQLLMEDTAVWAAVVPRVTSGGASRFVFFTDEHRIWIPSTLATKKNSASPARSWQPPRQLVLKLRATRLNLVKNPSFQNSVWGWNQVKDPSLTAALTLVSGGGIVGNAASFSITTAPTATLINGLSPRTGVTTVTGQSALITRLKPSTVYTASLYVKPVASSVPITIWAHNGDQLVRGTSSPIFDPTGNTTWYRLAVTFKTSPTFGGDGAISLGYAADDVASVYSAIQPGTNDAVWAQVDQAPVAEPNWSQSIPYTASARVQYNGLLWESVVANGPYANIGPITFYYDHFLLEEADKVAPYFDGNNPSGDYMWEGTPGDSRSHYYRGKRVNQYRLDQIIQRQLGVGASYRIVYASAP</sequence>
<accession>A0ABV9AHL3</accession>
<proteinExistence type="predicted"/>
<protein>
    <recommendedName>
        <fullName evidence="3">Minor tail protein</fullName>
    </recommendedName>
</protein>
<evidence type="ECO:0000313" key="2">
    <source>
        <dbReference type="Proteomes" id="UP001595839"/>
    </source>
</evidence>
<evidence type="ECO:0008006" key="3">
    <source>
        <dbReference type="Google" id="ProtNLM"/>
    </source>
</evidence>
<dbReference type="RefSeq" id="WP_381167950.1">
    <property type="nucleotide sequence ID" value="NZ_JBHSFK010000002.1"/>
</dbReference>
<keyword evidence="2" id="KW-1185">Reference proteome</keyword>
<name>A0ABV9AHL3_9ACTN</name>
<comment type="caution">
    <text evidence="1">The sequence shown here is derived from an EMBL/GenBank/DDBJ whole genome shotgun (WGS) entry which is preliminary data.</text>
</comment>
<dbReference type="EMBL" id="JBHSFK010000002">
    <property type="protein sequence ID" value="MFC4498541.1"/>
    <property type="molecule type" value="Genomic_DNA"/>
</dbReference>
<organism evidence="1 2">
    <name type="scientific">Streptomyces vulcanius</name>
    <dbReference type="NCBI Taxonomy" id="1441876"/>
    <lineage>
        <taxon>Bacteria</taxon>
        <taxon>Bacillati</taxon>
        <taxon>Actinomycetota</taxon>
        <taxon>Actinomycetes</taxon>
        <taxon>Kitasatosporales</taxon>
        <taxon>Streptomycetaceae</taxon>
        <taxon>Streptomyces</taxon>
    </lineage>
</organism>
<evidence type="ECO:0000313" key="1">
    <source>
        <dbReference type="EMBL" id="MFC4498541.1"/>
    </source>
</evidence>
<dbReference type="Gene3D" id="2.60.120.260">
    <property type="entry name" value="Galactose-binding domain-like"/>
    <property type="match status" value="1"/>
</dbReference>